<comment type="catalytic activity">
    <reaction evidence="10">
        <text>L-threonyl-[protein] + ATP = O-phospho-L-threonyl-[protein] + ADP + H(+)</text>
        <dbReference type="Rhea" id="RHEA:46608"/>
        <dbReference type="Rhea" id="RHEA-COMP:11060"/>
        <dbReference type="Rhea" id="RHEA-COMP:11605"/>
        <dbReference type="ChEBI" id="CHEBI:15378"/>
        <dbReference type="ChEBI" id="CHEBI:30013"/>
        <dbReference type="ChEBI" id="CHEBI:30616"/>
        <dbReference type="ChEBI" id="CHEBI:61977"/>
        <dbReference type="ChEBI" id="CHEBI:456216"/>
        <dbReference type="EC" id="2.7.11.1"/>
    </reaction>
</comment>
<reference evidence="16" key="1">
    <citation type="submission" date="2013-06" db="EMBL/GenBank/DDBJ databases">
        <title>Reactivating head regrowth in a regeneration deficient planarian species.</title>
        <authorList>
            <person name="Liu S.-Y."/>
            <person name="Brandl H."/>
            <person name="Henry I."/>
            <person name="Rink J."/>
        </authorList>
    </citation>
    <scope>NUCLEOTIDE SEQUENCE</scope>
</reference>
<dbReference type="InterPro" id="IPR017441">
    <property type="entry name" value="Protein_kinase_ATP_BS"/>
</dbReference>
<dbReference type="EMBL" id="GAKU01000048">
    <property type="protein sequence ID" value="JAA92589.1"/>
    <property type="molecule type" value="mRNA"/>
</dbReference>
<evidence type="ECO:0000256" key="12">
    <source>
        <dbReference type="PROSITE-ProRule" id="PRU10141"/>
    </source>
</evidence>
<keyword evidence="8 12" id="KW-0067">ATP-binding</keyword>
<feature type="binding site" evidence="12">
    <location>
        <position position="56"/>
    </location>
    <ligand>
        <name>ATP</name>
        <dbReference type="ChEBI" id="CHEBI:30616"/>
    </ligand>
</feature>
<evidence type="ECO:0000256" key="9">
    <source>
        <dbReference type="ARBA" id="ARBA00023200"/>
    </source>
</evidence>
<name>T1D128_9PLAT</name>
<evidence type="ECO:0000256" key="10">
    <source>
        <dbReference type="ARBA" id="ARBA00047899"/>
    </source>
</evidence>
<comment type="similarity">
    <text evidence="13">Belongs to the protein kinase superfamily.</text>
</comment>
<dbReference type="FunFam" id="1.10.510.10:FF:000571">
    <property type="entry name" value="Maternal embryonic leucine zipper kinase"/>
    <property type="match status" value="1"/>
</dbReference>
<evidence type="ECO:0000256" key="2">
    <source>
        <dbReference type="ARBA" id="ARBA00012513"/>
    </source>
</evidence>
<sequence>MDFQQLLSQDIEKIPHSESFEEFEAEYKCLQVIGEGGFGKVRSAIQLSDQRDVAIKFVSDKKITSWYYCQNQQKYIPMEISLMCRCREVAGVIKIIKYFQIKEHKGWYIIMERFERFVDLFDYITNQNHLKEKLAVDFMAQLMTIVKDCHRLGVCHRDIKDENIVINLDTMKIYLIDFGAGGFFHGGIYKDFDGTRVYSPPEWIQFKEYKVSSLEVWSLGILLYDMVCGNLPFDNDESIVNGIFHYRRPVTPSCQDLIQKCLQYDPCKRINMTEIIHHPWFTQYSHMNTIERVKRNPHLPCQLSSNLHNLSPASTTTSEDNSRRISLETSPFTTPQSSGLEDSDFINDNIQDSISSAPHQYLPSNKHNNPHNLHYNLSLTNFNQA</sequence>
<dbReference type="PANTHER" id="PTHR22984">
    <property type="entry name" value="SERINE/THREONINE-PROTEIN KINASE PIM"/>
    <property type="match status" value="1"/>
</dbReference>
<dbReference type="PANTHER" id="PTHR22984:SF25">
    <property type="entry name" value="PROTEIN KINASE DOMAIN-CONTAINING PROTEIN"/>
    <property type="match status" value="1"/>
</dbReference>
<organism evidence="16">
    <name type="scientific">Dendrocoelum lacteum</name>
    <dbReference type="NCBI Taxonomy" id="27895"/>
    <lineage>
        <taxon>Eukaryota</taxon>
        <taxon>Metazoa</taxon>
        <taxon>Spiralia</taxon>
        <taxon>Lophotrochozoa</taxon>
        <taxon>Platyhelminthes</taxon>
        <taxon>Rhabditophora</taxon>
        <taxon>Seriata</taxon>
        <taxon>Tricladida</taxon>
        <taxon>Continenticola</taxon>
        <taxon>Planarioidea</taxon>
        <taxon>Dendrocoelidae</taxon>
        <taxon>Dendrocoelum</taxon>
    </lineage>
</organism>
<evidence type="ECO:0000256" key="14">
    <source>
        <dbReference type="SAM" id="MobiDB-lite"/>
    </source>
</evidence>
<keyword evidence="9" id="KW-1035">Host cytoplasm</keyword>
<dbReference type="Gene3D" id="3.30.200.20">
    <property type="entry name" value="Phosphorylase Kinase, domain 1"/>
    <property type="match status" value="1"/>
</dbReference>
<dbReference type="PROSITE" id="PS00108">
    <property type="entry name" value="PROTEIN_KINASE_ST"/>
    <property type="match status" value="1"/>
</dbReference>
<dbReference type="InterPro" id="IPR008271">
    <property type="entry name" value="Ser/Thr_kinase_AS"/>
</dbReference>
<evidence type="ECO:0000256" key="11">
    <source>
        <dbReference type="ARBA" id="ARBA00048679"/>
    </source>
</evidence>
<dbReference type="PROSITE" id="PS00107">
    <property type="entry name" value="PROTEIN_KINASE_ATP"/>
    <property type="match status" value="1"/>
</dbReference>
<evidence type="ECO:0000256" key="4">
    <source>
        <dbReference type="ARBA" id="ARBA00022527"/>
    </source>
</evidence>
<evidence type="ECO:0000313" key="16">
    <source>
        <dbReference type="EMBL" id="JAA92589.1"/>
    </source>
</evidence>
<evidence type="ECO:0000256" key="6">
    <source>
        <dbReference type="ARBA" id="ARBA00022741"/>
    </source>
</evidence>
<accession>T1D128</accession>
<evidence type="ECO:0000256" key="3">
    <source>
        <dbReference type="ARBA" id="ARBA00016885"/>
    </source>
</evidence>
<feature type="compositionally biased region" description="Polar residues" evidence="14">
    <location>
        <begin position="304"/>
        <end position="319"/>
    </location>
</feature>
<evidence type="ECO:0000256" key="7">
    <source>
        <dbReference type="ARBA" id="ARBA00022777"/>
    </source>
</evidence>
<dbReference type="PROSITE" id="PS50011">
    <property type="entry name" value="PROTEIN_KINASE_DOM"/>
    <property type="match status" value="1"/>
</dbReference>
<dbReference type="InterPro" id="IPR051138">
    <property type="entry name" value="PIM_Ser/Thr_kinase"/>
</dbReference>
<protein>
    <recommendedName>
        <fullName evidence="3">Serine/threonine-protein kinase 1</fullName>
        <ecNumber evidence="2">2.7.11.1</ecNumber>
    </recommendedName>
</protein>
<dbReference type="Gene3D" id="1.10.510.10">
    <property type="entry name" value="Transferase(Phosphotransferase) domain 1"/>
    <property type="match status" value="1"/>
</dbReference>
<dbReference type="InterPro" id="IPR000719">
    <property type="entry name" value="Prot_kinase_dom"/>
</dbReference>
<dbReference type="GO" id="GO:0004674">
    <property type="term" value="F:protein serine/threonine kinase activity"/>
    <property type="evidence" value="ECO:0007669"/>
    <property type="project" value="UniProtKB-KW"/>
</dbReference>
<evidence type="ECO:0000256" key="13">
    <source>
        <dbReference type="RuleBase" id="RU000304"/>
    </source>
</evidence>
<feature type="region of interest" description="Disordered" evidence="14">
    <location>
        <begin position="304"/>
        <end position="344"/>
    </location>
</feature>
<keyword evidence="7" id="KW-0418">Kinase</keyword>
<dbReference type="SMART" id="SM00220">
    <property type="entry name" value="S_TKc"/>
    <property type="match status" value="1"/>
</dbReference>
<dbReference type="EC" id="2.7.11.1" evidence="2"/>
<keyword evidence="6 12" id="KW-0547">Nucleotide-binding</keyword>
<comment type="subcellular location">
    <subcellularLocation>
        <location evidence="1">Host cytoplasm</location>
    </subcellularLocation>
</comment>
<dbReference type="GO" id="GO:0030430">
    <property type="term" value="C:host cell cytoplasm"/>
    <property type="evidence" value="ECO:0007669"/>
    <property type="project" value="UniProtKB-SubCell"/>
</dbReference>
<evidence type="ECO:0000259" key="15">
    <source>
        <dbReference type="PROSITE" id="PS50011"/>
    </source>
</evidence>
<evidence type="ECO:0000256" key="8">
    <source>
        <dbReference type="ARBA" id="ARBA00022840"/>
    </source>
</evidence>
<proteinExistence type="evidence at transcript level"/>
<dbReference type="Pfam" id="PF00069">
    <property type="entry name" value="Pkinase"/>
    <property type="match status" value="1"/>
</dbReference>
<keyword evidence="4 13" id="KW-0723">Serine/threonine-protein kinase</keyword>
<feature type="compositionally biased region" description="Polar residues" evidence="14">
    <location>
        <begin position="327"/>
        <end position="344"/>
    </location>
</feature>
<dbReference type="GO" id="GO:0005524">
    <property type="term" value="F:ATP binding"/>
    <property type="evidence" value="ECO:0007669"/>
    <property type="project" value="UniProtKB-UniRule"/>
</dbReference>
<dbReference type="AlphaFoldDB" id="T1D128"/>
<evidence type="ECO:0000256" key="5">
    <source>
        <dbReference type="ARBA" id="ARBA00022679"/>
    </source>
</evidence>
<dbReference type="SUPFAM" id="SSF56112">
    <property type="entry name" value="Protein kinase-like (PK-like)"/>
    <property type="match status" value="1"/>
</dbReference>
<keyword evidence="5" id="KW-0808">Transferase</keyword>
<dbReference type="GO" id="GO:0005737">
    <property type="term" value="C:cytoplasm"/>
    <property type="evidence" value="ECO:0007669"/>
    <property type="project" value="TreeGrafter"/>
</dbReference>
<feature type="domain" description="Protein kinase" evidence="15">
    <location>
        <begin position="27"/>
        <end position="281"/>
    </location>
</feature>
<dbReference type="InterPro" id="IPR011009">
    <property type="entry name" value="Kinase-like_dom_sf"/>
</dbReference>
<comment type="catalytic activity">
    <reaction evidence="11">
        <text>L-seryl-[protein] + ATP = O-phospho-L-seryl-[protein] + ADP + H(+)</text>
        <dbReference type="Rhea" id="RHEA:17989"/>
        <dbReference type="Rhea" id="RHEA-COMP:9863"/>
        <dbReference type="Rhea" id="RHEA-COMP:11604"/>
        <dbReference type="ChEBI" id="CHEBI:15378"/>
        <dbReference type="ChEBI" id="CHEBI:29999"/>
        <dbReference type="ChEBI" id="CHEBI:30616"/>
        <dbReference type="ChEBI" id="CHEBI:83421"/>
        <dbReference type="ChEBI" id="CHEBI:456216"/>
        <dbReference type="EC" id="2.7.11.1"/>
    </reaction>
</comment>
<evidence type="ECO:0000256" key="1">
    <source>
        <dbReference type="ARBA" id="ARBA00004192"/>
    </source>
</evidence>